<keyword evidence="3" id="KW-0862">Zinc</keyword>
<comment type="caution">
    <text evidence="5">The sequence shown here is derived from an EMBL/GenBank/DDBJ whole genome shotgun (WGS) entry which is preliminary data.</text>
</comment>
<evidence type="ECO:0000313" key="5">
    <source>
        <dbReference type="EMBL" id="KAK9884327.1"/>
    </source>
</evidence>
<keyword evidence="1" id="KW-0479">Metal-binding</keyword>
<evidence type="ECO:0000313" key="6">
    <source>
        <dbReference type="Proteomes" id="UP001431783"/>
    </source>
</evidence>
<accession>A0AAW1UWJ0</accession>
<dbReference type="InterPro" id="IPR011011">
    <property type="entry name" value="Znf_FYVE_PHD"/>
</dbReference>
<proteinExistence type="predicted"/>
<dbReference type="EMBL" id="JARQZJ010000092">
    <property type="protein sequence ID" value="KAK9884327.1"/>
    <property type="molecule type" value="Genomic_DNA"/>
</dbReference>
<sequence>SKMAAVADACLECDKKFTSKDYCIQCNENCGGLFHKRCCGVESEKMKLILKGNEKFVCKSCLACAESEVMGDENVSKDIKMQEFLKIVQELNVKRRELENENKMLKKRVENLENENHKACCKENRGEANKETISERVNINSKSCLNSTVVNTNKTFAQTLKQTKNDVLIVKQIDKNNADSSKMVSELKEKVDPVNLNVGVKGKKKISNGGIAVYCESGKDVQILKSEVENKLGEEYQVLIPEGRKPQFKIVSIMDDLTEQDIIKCLVAHNKQIMDKEDGQNAI</sequence>
<reference evidence="5 6" key="1">
    <citation type="submission" date="2023-03" db="EMBL/GenBank/DDBJ databases">
        <title>Genome insight into feeding habits of ladybird beetles.</title>
        <authorList>
            <person name="Li H.-S."/>
            <person name="Huang Y.-H."/>
            <person name="Pang H."/>
        </authorList>
    </citation>
    <scope>NUCLEOTIDE SEQUENCE [LARGE SCALE GENOMIC DNA]</scope>
    <source>
        <strain evidence="5">SYSU_2023b</strain>
        <tissue evidence="5">Whole body</tissue>
    </source>
</reference>
<dbReference type="GO" id="GO:0008270">
    <property type="term" value="F:zinc ion binding"/>
    <property type="evidence" value="ECO:0007669"/>
    <property type="project" value="UniProtKB-KW"/>
</dbReference>
<name>A0AAW1UWJ0_9CUCU</name>
<protein>
    <submittedName>
        <fullName evidence="5">Uncharacterized protein</fullName>
    </submittedName>
</protein>
<keyword evidence="2" id="KW-0863">Zinc-finger</keyword>
<dbReference type="Gene3D" id="3.30.40.10">
    <property type="entry name" value="Zinc/RING finger domain, C3HC4 (zinc finger)"/>
    <property type="match status" value="1"/>
</dbReference>
<keyword evidence="6" id="KW-1185">Reference proteome</keyword>
<dbReference type="Proteomes" id="UP001431783">
    <property type="component" value="Unassembled WGS sequence"/>
</dbReference>
<dbReference type="InterPro" id="IPR019786">
    <property type="entry name" value="Zinc_finger_PHD-type_CS"/>
</dbReference>
<dbReference type="InterPro" id="IPR013083">
    <property type="entry name" value="Znf_RING/FYVE/PHD"/>
</dbReference>
<evidence type="ECO:0000256" key="3">
    <source>
        <dbReference type="ARBA" id="ARBA00022833"/>
    </source>
</evidence>
<evidence type="ECO:0000256" key="1">
    <source>
        <dbReference type="ARBA" id="ARBA00022723"/>
    </source>
</evidence>
<keyword evidence="4" id="KW-0175">Coiled coil</keyword>
<evidence type="ECO:0000256" key="2">
    <source>
        <dbReference type="ARBA" id="ARBA00022771"/>
    </source>
</evidence>
<organism evidence="5 6">
    <name type="scientific">Henosepilachna vigintioctopunctata</name>
    <dbReference type="NCBI Taxonomy" id="420089"/>
    <lineage>
        <taxon>Eukaryota</taxon>
        <taxon>Metazoa</taxon>
        <taxon>Ecdysozoa</taxon>
        <taxon>Arthropoda</taxon>
        <taxon>Hexapoda</taxon>
        <taxon>Insecta</taxon>
        <taxon>Pterygota</taxon>
        <taxon>Neoptera</taxon>
        <taxon>Endopterygota</taxon>
        <taxon>Coleoptera</taxon>
        <taxon>Polyphaga</taxon>
        <taxon>Cucujiformia</taxon>
        <taxon>Coccinelloidea</taxon>
        <taxon>Coccinellidae</taxon>
        <taxon>Epilachninae</taxon>
        <taxon>Epilachnini</taxon>
        <taxon>Henosepilachna</taxon>
    </lineage>
</organism>
<dbReference type="AlphaFoldDB" id="A0AAW1UWJ0"/>
<feature type="coiled-coil region" evidence="4">
    <location>
        <begin position="81"/>
        <end position="122"/>
    </location>
</feature>
<dbReference type="CDD" id="cd15489">
    <property type="entry name" value="PHD_SF"/>
    <property type="match status" value="1"/>
</dbReference>
<dbReference type="SUPFAM" id="SSF57903">
    <property type="entry name" value="FYVE/PHD zinc finger"/>
    <property type="match status" value="1"/>
</dbReference>
<gene>
    <name evidence="5" type="ORF">WA026_005277</name>
</gene>
<feature type="non-terminal residue" evidence="5">
    <location>
        <position position="1"/>
    </location>
</feature>
<evidence type="ECO:0000256" key="4">
    <source>
        <dbReference type="SAM" id="Coils"/>
    </source>
</evidence>
<dbReference type="PROSITE" id="PS01359">
    <property type="entry name" value="ZF_PHD_1"/>
    <property type="match status" value="1"/>
</dbReference>